<keyword evidence="3" id="KW-1185">Reference proteome</keyword>
<evidence type="ECO:0000313" key="3">
    <source>
        <dbReference type="Proteomes" id="UP000028073"/>
    </source>
</evidence>
<gene>
    <name evidence="2" type="ORF">GZ78_19175</name>
</gene>
<keyword evidence="1" id="KW-0472">Membrane</keyword>
<dbReference type="Proteomes" id="UP000028073">
    <property type="component" value="Unassembled WGS sequence"/>
</dbReference>
<name>A0A081NEC6_9GAMM</name>
<organism evidence="2 3">
    <name type="scientific">Endozoicomonas numazuensis</name>
    <dbReference type="NCBI Taxonomy" id="1137799"/>
    <lineage>
        <taxon>Bacteria</taxon>
        <taxon>Pseudomonadati</taxon>
        <taxon>Pseudomonadota</taxon>
        <taxon>Gammaproteobacteria</taxon>
        <taxon>Oceanospirillales</taxon>
        <taxon>Endozoicomonadaceae</taxon>
        <taxon>Endozoicomonas</taxon>
    </lineage>
</organism>
<keyword evidence="1" id="KW-0812">Transmembrane</keyword>
<sequence length="113" mass="12722">MQSILFYLMTSSLIILNALLSGLVIFQFWGWFITPLSAGVIELPFVVAVGTALGLSHFTQSIRWDAEDKMGVADSDKSGIRLSFFEVWFEVAMRVATKPLLTLFIGWLLSFWV</sequence>
<reference evidence="2 3" key="1">
    <citation type="submission" date="2014-06" db="EMBL/GenBank/DDBJ databases">
        <title>Whole Genome Sequences of Three Symbiotic Endozoicomonas Bacteria.</title>
        <authorList>
            <person name="Neave M.J."/>
            <person name="Apprill A."/>
            <person name="Voolstra C.R."/>
        </authorList>
    </citation>
    <scope>NUCLEOTIDE SEQUENCE [LARGE SCALE GENOMIC DNA]</scope>
    <source>
        <strain evidence="2 3">DSM 25634</strain>
    </source>
</reference>
<dbReference type="EMBL" id="JOKH01000004">
    <property type="protein sequence ID" value="KEQ16799.1"/>
    <property type="molecule type" value="Genomic_DNA"/>
</dbReference>
<dbReference type="STRING" id="1137799.GZ78_19175"/>
<comment type="caution">
    <text evidence="2">The sequence shown here is derived from an EMBL/GenBank/DDBJ whole genome shotgun (WGS) entry which is preliminary data.</text>
</comment>
<accession>A0A081NEC6</accession>
<feature type="transmembrane region" description="Helical" evidence="1">
    <location>
        <begin position="32"/>
        <end position="55"/>
    </location>
</feature>
<proteinExistence type="predicted"/>
<protein>
    <submittedName>
        <fullName evidence="2">Uncharacterized protein</fullName>
    </submittedName>
</protein>
<dbReference type="AlphaFoldDB" id="A0A081NEC6"/>
<evidence type="ECO:0000256" key="1">
    <source>
        <dbReference type="SAM" id="Phobius"/>
    </source>
</evidence>
<keyword evidence="1" id="KW-1133">Transmembrane helix</keyword>
<dbReference type="RefSeq" id="WP_034838927.1">
    <property type="nucleotide sequence ID" value="NZ_JOKH01000004.1"/>
</dbReference>
<evidence type="ECO:0000313" key="2">
    <source>
        <dbReference type="EMBL" id="KEQ16799.1"/>
    </source>
</evidence>
<feature type="transmembrane region" description="Helical" evidence="1">
    <location>
        <begin position="5"/>
        <end position="26"/>
    </location>
</feature>